<reference evidence="1" key="1">
    <citation type="submission" date="2016-10" db="EMBL/GenBank/DDBJ databases">
        <title>Sequence of Gallionella enrichment culture.</title>
        <authorList>
            <person name="Poehlein A."/>
            <person name="Muehling M."/>
            <person name="Daniel R."/>
        </authorList>
    </citation>
    <scope>NUCLEOTIDE SEQUENCE</scope>
</reference>
<protein>
    <recommendedName>
        <fullName evidence="2">DUF3095 domain-containing protein</fullName>
    </recommendedName>
</protein>
<dbReference type="Pfam" id="PF11294">
    <property type="entry name" value="DUF3095"/>
    <property type="match status" value="1"/>
</dbReference>
<organism evidence="1">
    <name type="scientific">mine drainage metagenome</name>
    <dbReference type="NCBI Taxonomy" id="410659"/>
    <lineage>
        <taxon>unclassified sequences</taxon>
        <taxon>metagenomes</taxon>
        <taxon>ecological metagenomes</taxon>
    </lineage>
</organism>
<name>A0A1J5RKU9_9ZZZZ</name>
<gene>
    <name evidence="1" type="ORF">GALL_254220</name>
</gene>
<dbReference type="EMBL" id="MLJW01000227">
    <property type="protein sequence ID" value="OIQ92599.1"/>
    <property type="molecule type" value="Genomic_DNA"/>
</dbReference>
<comment type="caution">
    <text evidence="1">The sequence shown here is derived from an EMBL/GenBank/DDBJ whole genome shotgun (WGS) entry which is preliminary data.</text>
</comment>
<evidence type="ECO:0008006" key="2">
    <source>
        <dbReference type="Google" id="ProtNLM"/>
    </source>
</evidence>
<sequence length="397" mass="44089">MKDSRYFYRDLMALESFADAMQPRLHAHLPDDWWIAVADVVGSTNAIQAGKYKDVNTVGVACISAVANVDRSIDIPFVFGGDGATFAVPDIMVKQAISAFRGAQKLSRASFGLDLRVGLIKVGDLVGRGFWTNVAKVRLSPHMTQSAFSGRGWEEAERMVKTPGAPGIMTVSENDGPAEASFEGFECRWQGVPNFHGHKLSLLIAAMSDDPVANLATYREVTERVQAIYGNEADYHPLRPGLMHLTLNPQLLSHEWRVRSSQSGLGERLRYFMRMLLQNLAGIYLFARNLDTEAVKWSRYRNELVENTDFRKFDGVLRMIIDGSDTQAAELEAYLESKHRAKLLVYGMHKSREALVTCLVQSYTGNHLHFVDGGDGGYAMAAKGFKQRLKSFKGGTA</sequence>
<evidence type="ECO:0000313" key="1">
    <source>
        <dbReference type="EMBL" id="OIQ92599.1"/>
    </source>
</evidence>
<dbReference type="AlphaFoldDB" id="A0A1J5RKU9"/>
<accession>A0A1J5RKU9</accession>
<dbReference type="InterPro" id="IPR021445">
    <property type="entry name" value="DUF3095"/>
</dbReference>
<proteinExistence type="predicted"/>